<keyword evidence="2" id="KW-1185">Reference proteome</keyword>
<comment type="caution">
    <text evidence="1">The sequence shown here is derived from an EMBL/GenBank/DDBJ whole genome shotgun (WGS) entry which is preliminary data.</text>
</comment>
<dbReference type="Proteomes" id="UP001592582">
    <property type="component" value="Unassembled WGS sequence"/>
</dbReference>
<name>A0ABV6V9H7_9ACTN</name>
<accession>A0ABV6V9H7</accession>
<evidence type="ECO:0000313" key="2">
    <source>
        <dbReference type="Proteomes" id="UP001592582"/>
    </source>
</evidence>
<proteinExistence type="predicted"/>
<organism evidence="1 2">
    <name type="scientific">Streptacidiphilus alkalitolerans</name>
    <dbReference type="NCBI Taxonomy" id="3342712"/>
    <lineage>
        <taxon>Bacteria</taxon>
        <taxon>Bacillati</taxon>
        <taxon>Actinomycetota</taxon>
        <taxon>Actinomycetes</taxon>
        <taxon>Kitasatosporales</taxon>
        <taxon>Streptomycetaceae</taxon>
        <taxon>Streptacidiphilus</taxon>
    </lineage>
</organism>
<sequence>MTISPLHPETLAALRELIGDVPPASDRTVADIATTVAQRRDHDHHAGGNEDLFCSNLAGWAGERAGHLISRLIVEGERIEDRRARLVALDTDAQNIRGLLAPNGAPRLVPMELGEQLLPAVQWLTEQLGTKLAYRAQFDSMTLGVYTTLTAAQEHCEDDVAAHVDLEERILRWVPVDEEAGTDPVRAESELYTFLSDEPGEATSYVISPFELLTAYDPTAEG</sequence>
<evidence type="ECO:0000313" key="1">
    <source>
        <dbReference type="EMBL" id="MFC1410382.1"/>
    </source>
</evidence>
<reference evidence="1 2" key="1">
    <citation type="submission" date="2024-09" db="EMBL/GenBank/DDBJ databases">
        <authorList>
            <person name="Lee S.D."/>
        </authorList>
    </citation>
    <scope>NUCLEOTIDE SEQUENCE [LARGE SCALE GENOMIC DNA]</scope>
    <source>
        <strain evidence="1 2">N1-1</strain>
    </source>
</reference>
<protein>
    <submittedName>
        <fullName evidence="1">Uncharacterized protein</fullName>
    </submittedName>
</protein>
<dbReference type="EMBL" id="JBHEZX010000005">
    <property type="protein sequence ID" value="MFC1410382.1"/>
    <property type="molecule type" value="Genomic_DNA"/>
</dbReference>
<dbReference type="RefSeq" id="WP_380507922.1">
    <property type="nucleotide sequence ID" value="NZ_JBHEZX010000005.1"/>
</dbReference>
<gene>
    <name evidence="1" type="ORF">ACEZDG_14020</name>
</gene>